<accession>A0A9D2LGZ4</accession>
<organism evidence="4 5">
    <name type="scientific">Candidatus Oscillibacter excrementigallinarum</name>
    <dbReference type="NCBI Taxonomy" id="2838716"/>
    <lineage>
        <taxon>Bacteria</taxon>
        <taxon>Bacillati</taxon>
        <taxon>Bacillota</taxon>
        <taxon>Clostridia</taxon>
        <taxon>Eubacteriales</taxon>
        <taxon>Oscillospiraceae</taxon>
        <taxon>Oscillibacter</taxon>
    </lineage>
</organism>
<dbReference type="InterPro" id="IPR025377">
    <property type="entry name" value="DUF4367"/>
</dbReference>
<reference evidence="4" key="1">
    <citation type="journal article" date="2021" name="PeerJ">
        <title>Extensive microbial diversity within the chicken gut microbiome revealed by metagenomics and culture.</title>
        <authorList>
            <person name="Gilroy R."/>
            <person name="Ravi A."/>
            <person name="Getino M."/>
            <person name="Pursley I."/>
            <person name="Horton D.L."/>
            <person name="Alikhan N.F."/>
            <person name="Baker D."/>
            <person name="Gharbi K."/>
            <person name="Hall N."/>
            <person name="Watson M."/>
            <person name="Adriaenssens E.M."/>
            <person name="Foster-Nyarko E."/>
            <person name="Jarju S."/>
            <person name="Secka A."/>
            <person name="Antonio M."/>
            <person name="Oren A."/>
            <person name="Chaudhuri R.R."/>
            <person name="La Ragione R."/>
            <person name="Hildebrand F."/>
            <person name="Pallen M.J."/>
        </authorList>
    </citation>
    <scope>NUCLEOTIDE SEQUENCE</scope>
    <source>
        <strain evidence="4">ChiBcec18-1249</strain>
    </source>
</reference>
<dbReference type="Pfam" id="PF14285">
    <property type="entry name" value="DUF4367"/>
    <property type="match status" value="1"/>
</dbReference>
<dbReference type="EMBL" id="DWZJ01000009">
    <property type="protein sequence ID" value="HJB12345.1"/>
    <property type="molecule type" value="Genomic_DNA"/>
</dbReference>
<gene>
    <name evidence="4" type="ORF">H9787_01375</name>
</gene>
<evidence type="ECO:0000256" key="2">
    <source>
        <dbReference type="SAM" id="Phobius"/>
    </source>
</evidence>
<keyword evidence="2" id="KW-0812">Transmembrane</keyword>
<evidence type="ECO:0000259" key="3">
    <source>
        <dbReference type="Pfam" id="PF14285"/>
    </source>
</evidence>
<comment type="caution">
    <text evidence="4">The sequence shown here is derived from an EMBL/GenBank/DDBJ whole genome shotgun (WGS) entry which is preliminary data.</text>
</comment>
<protein>
    <submittedName>
        <fullName evidence="4">DUF4367 domain-containing protein</fullName>
    </submittedName>
</protein>
<reference evidence="4" key="2">
    <citation type="submission" date="2021-04" db="EMBL/GenBank/DDBJ databases">
        <authorList>
            <person name="Gilroy R."/>
        </authorList>
    </citation>
    <scope>NUCLEOTIDE SEQUENCE</scope>
    <source>
        <strain evidence="4">ChiBcec18-1249</strain>
    </source>
</reference>
<feature type="compositionally biased region" description="Polar residues" evidence="1">
    <location>
        <begin position="387"/>
        <end position="407"/>
    </location>
</feature>
<evidence type="ECO:0000256" key="1">
    <source>
        <dbReference type="SAM" id="MobiDB-lite"/>
    </source>
</evidence>
<dbReference type="Proteomes" id="UP000823824">
    <property type="component" value="Unassembled WGS sequence"/>
</dbReference>
<proteinExistence type="predicted"/>
<dbReference type="AlphaFoldDB" id="A0A9D2LGZ4"/>
<evidence type="ECO:0000313" key="4">
    <source>
        <dbReference type="EMBL" id="HJB12345.1"/>
    </source>
</evidence>
<keyword evidence="2" id="KW-1133">Transmembrane helix</keyword>
<sequence>MDERMLRLALMEANLERFREVLEGTDRDWNWSPRYLRSRTRLLADPFGWAKRMARPVWRRAARAAACVALACLVTLGGLMAVSPTVRAAVLGWLHQVQDDLVTFINPERTAAEDAPGGWRLSEVPEGFVLTDLSPKESSGYWRYYEPASNAWLWFAVYTPEAGEVTTNVDGASDAGEGHTTVTVQGYEADLFQSEGTTLLTWQNEAGYLFMLRATDFDDTEALLSMAEGVEPCEGIGVAWEMGWVPEGYEPMYRDEGAGAVQQVWVRDGTTLTWQYVTDPICPFETPEGEPEEIDLRGVTGYYWAAEEEPEESDGTTITVNGEEIQAEGSSVTVGDVTIITGGSPDTEETGTLIWTDPETNTAFFLEGALDRFDLRDMVTFMEETEPQLSSPTKRAQAITGTAGSGD</sequence>
<feature type="domain" description="DUF4367" evidence="3">
    <location>
        <begin position="122"/>
        <end position="230"/>
    </location>
</feature>
<keyword evidence="2" id="KW-0472">Membrane</keyword>
<name>A0A9D2LGZ4_9FIRM</name>
<feature type="region of interest" description="Disordered" evidence="1">
    <location>
        <begin position="386"/>
        <end position="407"/>
    </location>
</feature>
<feature type="transmembrane region" description="Helical" evidence="2">
    <location>
        <begin position="61"/>
        <end position="82"/>
    </location>
</feature>
<evidence type="ECO:0000313" key="5">
    <source>
        <dbReference type="Proteomes" id="UP000823824"/>
    </source>
</evidence>